<gene>
    <name evidence="1" type="ORF">SPARVUS_LOCUS16655495</name>
</gene>
<organism evidence="1 2">
    <name type="scientific">Staurois parvus</name>
    <dbReference type="NCBI Taxonomy" id="386267"/>
    <lineage>
        <taxon>Eukaryota</taxon>
        <taxon>Metazoa</taxon>
        <taxon>Chordata</taxon>
        <taxon>Craniata</taxon>
        <taxon>Vertebrata</taxon>
        <taxon>Euteleostomi</taxon>
        <taxon>Amphibia</taxon>
        <taxon>Batrachia</taxon>
        <taxon>Anura</taxon>
        <taxon>Neobatrachia</taxon>
        <taxon>Ranoidea</taxon>
        <taxon>Ranidae</taxon>
        <taxon>Staurois</taxon>
    </lineage>
</organism>
<evidence type="ECO:0000313" key="2">
    <source>
        <dbReference type="Proteomes" id="UP001162483"/>
    </source>
</evidence>
<name>A0ABN9HRQ3_9NEOB</name>
<accession>A0ABN9HRQ3</accession>
<reference evidence="1" key="1">
    <citation type="submission" date="2023-05" db="EMBL/GenBank/DDBJ databases">
        <authorList>
            <person name="Stuckert A."/>
        </authorList>
    </citation>
    <scope>NUCLEOTIDE SEQUENCE</scope>
</reference>
<feature type="non-terminal residue" evidence="1">
    <location>
        <position position="42"/>
    </location>
</feature>
<proteinExistence type="predicted"/>
<dbReference type="EMBL" id="CATNWA010021920">
    <property type="protein sequence ID" value="CAI9624455.1"/>
    <property type="molecule type" value="Genomic_DNA"/>
</dbReference>
<comment type="caution">
    <text evidence="1">The sequence shown here is derived from an EMBL/GenBank/DDBJ whole genome shotgun (WGS) entry which is preliminary data.</text>
</comment>
<protein>
    <submittedName>
        <fullName evidence="1">Uncharacterized protein</fullName>
    </submittedName>
</protein>
<evidence type="ECO:0000313" key="1">
    <source>
        <dbReference type="EMBL" id="CAI9624455.1"/>
    </source>
</evidence>
<sequence>MIPYCPGPHELSVHPFLSAAHLCPAVHPPVPPTCAHQCNPPV</sequence>
<keyword evidence="2" id="KW-1185">Reference proteome</keyword>
<dbReference type="Proteomes" id="UP001162483">
    <property type="component" value="Unassembled WGS sequence"/>
</dbReference>